<evidence type="ECO:0000313" key="2">
    <source>
        <dbReference type="EMBL" id="EFR03458.1"/>
    </source>
</evidence>
<gene>
    <name evidence="2" type="ORF">MGYG_09125</name>
</gene>
<dbReference type="HOGENOM" id="CLU_2575567_0_0_1"/>
<dbReference type="InParanoid" id="E4UZC8"/>
<feature type="chain" id="PRO_5003190860" evidence="1">
    <location>
        <begin position="19"/>
        <end position="94"/>
    </location>
</feature>
<accession>E4UZC8</accession>
<keyword evidence="3" id="KW-1185">Reference proteome</keyword>
<dbReference type="OrthoDB" id="4171847at2759"/>
<name>E4UZC8_ARTGP</name>
<organism evidence="3">
    <name type="scientific">Arthroderma gypseum (strain ATCC MYA-4604 / CBS 118893)</name>
    <name type="common">Microsporum gypseum</name>
    <dbReference type="NCBI Taxonomy" id="535722"/>
    <lineage>
        <taxon>Eukaryota</taxon>
        <taxon>Fungi</taxon>
        <taxon>Dikarya</taxon>
        <taxon>Ascomycota</taxon>
        <taxon>Pezizomycotina</taxon>
        <taxon>Eurotiomycetes</taxon>
        <taxon>Eurotiomycetidae</taxon>
        <taxon>Onygenales</taxon>
        <taxon>Arthrodermataceae</taxon>
        <taxon>Nannizzia</taxon>
    </lineage>
</organism>
<sequence length="94" mass="9749">MKFSAVLALIPFLAGALAAPSPNNMLTEAPMQQNSDMDASSQLLSITAAQCPPSHPLLFPAVQRPAAPLAPPTAEVMATATAVDKGYLHILRLG</sequence>
<proteinExistence type="predicted"/>
<dbReference type="eggNOG" id="ENOG502RPZJ">
    <property type="taxonomic scope" value="Eukaryota"/>
</dbReference>
<dbReference type="VEuPathDB" id="FungiDB:MGYG_09125"/>
<dbReference type="GeneID" id="10027171"/>
<protein>
    <submittedName>
        <fullName evidence="2">Uncharacterized protein</fullName>
    </submittedName>
</protein>
<evidence type="ECO:0000256" key="1">
    <source>
        <dbReference type="SAM" id="SignalP"/>
    </source>
</evidence>
<evidence type="ECO:0000313" key="3">
    <source>
        <dbReference type="Proteomes" id="UP000002669"/>
    </source>
</evidence>
<dbReference type="EMBL" id="DS989826">
    <property type="protein sequence ID" value="EFR03458.1"/>
    <property type="molecule type" value="Genomic_DNA"/>
</dbReference>
<reference evidence="3" key="1">
    <citation type="journal article" date="2012" name="MBio">
        <title>Comparative genome analysis of Trichophyton rubrum and related dermatophytes reveals candidate genes involved in infection.</title>
        <authorList>
            <person name="Martinez D.A."/>
            <person name="Oliver B.G."/>
            <person name="Graeser Y."/>
            <person name="Goldberg J.M."/>
            <person name="Li W."/>
            <person name="Martinez-Rossi N.M."/>
            <person name="Monod M."/>
            <person name="Shelest E."/>
            <person name="Barton R.C."/>
            <person name="Birch E."/>
            <person name="Brakhage A.A."/>
            <person name="Chen Z."/>
            <person name="Gurr S.J."/>
            <person name="Heiman D."/>
            <person name="Heitman J."/>
            <person name="Kosti I."/>
            <person name="Rossi A."/>
            <person name="Saif S."/>
            <person name="Samalova M."/>
            <person name="Saunders C.W."/>
            <person name="Shea T."/>
            <person name="Summerbell R.C."/>
            <person name="Xu J."/>
            <person name="Young S."/>
            <person name="Zeng Q."/>
            <person name="Birren B.W."/>
            <person name="Cuomo C.A."/>
            <person name="White T.C."/>
        </authorList>
    </citation>
    <scope>NUCLEOTIDE SEQUENCE [LARGE SCALE GENOMIC DNA]</scope>
    <source>
        <strain evidence="3">ATCC MYA-4604 / CBS 118893</strain>
    </source>
</reference>
<dbReference type="AlphaFoldDB" id="E4UZC8"/>
<dbReference type="RefSeq" id="XP_003171912.1">
    <property type="nucleotide sequence ID" value="XM_003171864.1"/>
</dbReference>
<feature type="signal peptide" evidence="1">
    <location>
        <begin position="1"/>
        <end position="18"/>
    </location>
</feature>
<dbReference type="OMA" id="MITEAPM"/>
<keyword evidence="1" id="KW-0732">Signal</keyword>
<dbReference type="Proteomes" id="UP000002669">
    <property type="component" value="Unassembled WGS sequence"/>
</dbReference>